<accession>A0A6N2U5D0</accession>
<name>A0A6N2U5D0_BIFBR</name>
<dbReference type="InterPro" id="IPR051917">
    <property type="entry name" value="Transposase-Integrase"/>
</dbReference>
<evidence type="ECO:0000313" key="3">
    <source>
        <dbReference type="EMBL" id="VYT11793.1"/>
    </source>
</evidence>
<feature type="compositionally biased region" description="Polar residues" evidence="1">
    <location>
        <begin position="283"/>
        <end position="302"/>
    </location>
</feature>
<feature type="region of interest" description="Disordered" evidence="1">
    <location>
        <begin position="281"/>
        <end position="309"/>
    </location>
</feature>
<dbReference type="NCBIfam" id="NF033563">
    <property type="entry name" value="transpos_IS30"/>
    <property type="match status" value="1"/>
</dbReference>
<feature type="region of interest" description="Disordered" evidence="1">
    <location>
        <begin position="372"/>
        <end position="451"/>
    </location>
</feature>
<dbReference type="SUPFAM" id="SSF53098">
    <property type="entry name" value="Ribonuclease H-like"/>
    <property type="match status" value="1"/>
</dbReference>
<proteinExistence type="predicted"/>
<dbReference type="InterPro" id="IPR053392">
    <property type="entry name" value="Transposase_IS30-like"/>
</dbReference>
<dbReference type="GO" id="GO:0015074">
    <property type="term" value="P:DNA integration"/>
    <property type="evidence" value="ECO:0007669"/>
    <property type="project" value="InterPro"/>
</dbReference>
<dbReference type="PANTHER" id="PTHR10948">
    <property type="entry name" value="TRANSPOSASE"/>
    <property type="match status" value="1"/>
</dbReference>
<dbReference type="GO" id="GO:0005829">
    <property type="term" value="C:cytosol"/>
    <property type="evidence" value="ECO:0007669"/>
    <property type="project" value="TreeGrafter"/>
</dbReference>
<feature type="region of interest" description="Disordered" evidence="1">
    <location>
        <begin position="234"/>
        <end position="263"/>
    </location>
</feature>
<dbReference type="PANTHER" id="PTHR10948:SF23">
    <property type="entry name" value="TRANSPOSASE INSI FOR INSERTION SEQUENCE ELEMENT IS30A-RELATED"/>
    <property type="match status" value="1"/>
</dbReference>
<reference evidence="3" key="1">
    <citation type="submission" date="2019-11" db="EMBL/GenBank/DDBJ databases">
        <authorList>
            <person name="Feng L."/>
        </authorList>
    </citation>
    <scope>NUCLEOTIDE SEQUENCE</scope>
    <source>
        <strain evidence="3">BbreveLFYP81</strain>
    </source>
</reference>
<dbReference type="InterPro" id="IPR012337">
    <property type="entry name" value="RNaseH-like_sf"/>
</dbReference>
<protein>
    <submittedName>
        <fullName evidence="3">Integrase core domain protein</fullName>
    </submittedName>
</protein>
<feature type="domain" description="Integrase catalytic" evidence="2">
    <location>
        <begin position="278"/>
        <end position="437"/>
    </location>
</feature>
<feature type="compositionally biased region" description="Low complexity" evidence="1">
    <location>
        <begin position="207"/>
        <end position="221"/>
    </location>
</feature>
<dbReference type="EMBL" id="CACRSN010000009">
    <property type="protein sequence ID" value="VYT11793.1"/>
    <property type="molecule type" value="Genomic_DNA"/>
</dbReference>
<gene>
    <name evidence="3" type="ORF">BBLFYP81_01702</name>
</gene>
<dbReference type="InterPro" id="IPR001584">
    <property type="entry name" value="Integrase_cat-core"/>
</dbReference>
<evidence type="ECO:0000256" key="1">
    <source>
        <dbReference type="SAM" id="MobiDB-lite"/>
    </source>
</evidence>
<evidence type="ECO:0000259" key="2">
    <source>
        <dbReference type="PROSITE" id="PS50994"/>
    </source>
</evidence>
<dbReference type="GO" id="GO:0004803">
    <property type="term" value="F:transposase activity"/>
    <property type="evidence" value="ECO:0007669"/>
    <property type="project" value="TreeGrafter"/>
</dbReference>
<feature type="region of interest" description="Disordered" evidence="1">
    <location>
        <begin position="172"/>
        <end position="221"/>
    </location>
</feature>
<dbReference type="AlphaFoldDB" id="A0A6N2U5D0"/>
<dbReference type="PROSITE" id="PS50994">
    <property type="entry name" value="INTEGRASE"/>
    <property type="match status" value="1"/>
</dbReference>
<sequence length="451" mass="48067">MSCWNVFSEDISEHAQSAFNAFGASLGPTNVVSHCCHIDAYLNHGNHSHAFMRLGGNAAKILSAAPRISLPSASSLHGGRRTGGRDRRIGLGLHNRRGDDTVWHITASFLRCLIESAAPVRLEIVRIAKRRGVVPWARCIRTCRKRNGRSSGLGWATGRACAAWPWCRDGMRPRSAGRSDATRGSRPARANRAGRVGPGGSRRVRGRAAATWPGPRAAGPCAARRLRADRGAWRRAACGRGSRSGRAGPGARRAAAGAGARPAAGVRAAAASRCARRVANAHTGRTTGAVSASGRPTASSARGRSLHTEVGRRTRFLMAAIVPDETAAASVAARKAMFSRPPAAARTGVTHDNGTEFARHAGLRDEPGMATYFADPHSSRRRGGNENRNGMIRRYPPKRTPIGPLHGTRTAGDRQRNRQQAHASARLPPAEAFADELLESAENKDAALTNR</sequence>
<organism evidence="3">
    <name type="scientific">Bifidobacterium breve</name>
    <dbReference type="NCBI Taxonomy" id="1685"/>
    <lineage>
        <taxon>Bacteria</taxon>
        <taxon>Bacillati</taxon>
        <taxon>Actinomycetota</taxon>
        <taxon>Actinomycetes</taxon>
        <taxon>Bifidobacteriales</taxon>
        <taxon>Bifidobacteriaceae</taxon>
        <taxon>Bifidobacterium</taxon>
    </lineage>
</organism>
<dbReference type="GO" id="GO:0032196">
    <property type="term" value="P:transposition"/>
    <property type="evidence" value="ECO:0007669"/>
    <property type="project" value="TreeGrafter"/>
</dbReference>